<dbReference type="PANTHER" id="PTHR10039">
    <property type="entry name" value="AMELOGENIN"/>
    <property type="match status" value="1"/>
</dbReference>
<dbReference type="InterPro" id="IPR027417">
    <property type="entry name" value="P-loop_NTPase"/>
</dbReference>
<evidence type="ECO:0000259" key="3">
    <source>
        <dbReference type="Pfam" id="PF24809"/>
    </source>
</evidence>
<keyword evidence="1" id="KW-0677">Repeat</keyword>
<protein>
    <recommendedName>
        <fullName evidence="7">NACHT domain-containing protein</fullName>
    </recommendedName>
</protein>
<dbReference type="InterPro" id="IPR056884">
    <property type="entry name" value="NPHP3-like_N"/>
</dbReference>
<sequence length="938" mass="106897">MAGIRTALAIPTEPWEAAKARFLHDLTPSEIQTFNDATLENLFYDASTTQKKHATDSRTQIVLERITSFVDGIEDYGKALDVFANTSSMILCPLWGAIRVIIHIAGEAGKFQEKLMDMLAQIGDVIPRFRIYQVLYRKHERLLSALTEAYLDVLKFCTMAKAYFKRAKKSRLPLAIVLQGCWKPFRLDFENTMTKFRQHKKTVEKEAYLSHQIEAARSREIELAQRMQDDRRRRRYTVLSALRAVDYEAKHAKLLSAKHPGTNEWIHSNACYDDWIKSSKSTCLPCYGIPGSGKSVLAASVIDSLAGDFPVIMQLPLEKIGDNLNCPFKGNSPPPSSTVSRAFLTRIFREFKTAYIVIDGIDELSSNSQRHTLELIADLLSASHSTIAKIFVTSRSQEHPVRNALKDYKCLDLSTVDVGGDISTFIVGEMDILMKQNSLLESDSIRQEVLRALTAGAEGMFLWAKFLLYEIGEALSENDIRQALDNLPKNLSEVYSRIILKTHNKGGVQRIIFLRKVFMWLVCAQRPLHIEELREAVALEKTDAYLHTDRIASGSGDRLVGACENLVTLHEDGTVHFTHHTVKQFLCAESTKTSLVGENFIYVNFDEANHELGEICLAYLSFSDFETKVATIPAPLKLPPGFSEKLIWRGVPLGKHIASLISKRHSTTSSAEALNLASVNFPVPCESNSSQILTAQYILLEYMILFWPFHSAGFTPQHSSCWSVFREFVLEQKRPFNFRPWTQLTSKDKKENQFESVLDSGGNEIKVFNGDTWLIPTTWKEEFGLYTWSLKHGYKSLLHLSDTKLRGSYFQETHYSSFAQDYFNTLLGYPDKTEEYVALNFWSPFNIACNDHAYYAGGLERIRFLADEHRRWVDPKGGVFKLLVMEAIIIFLSSHRAVHREFWTSQFVRYFQLYLGDFEEIYDAMQNIGLSPEMYVLQ</sequence>
<feature type="domain" description="Nephrocystin 3-like N-terminal" evidence="4">
    <location>
        <begin position="261"/>
        <end position="306"/>
    </location>
</feature>
<feature type="domain" description="DUF7708" evidence="3">
    <location>
        <begin position="66"/>
        <end position="214"/>
    </location>
</feature>
<evidence type="ECO:0008006" key="7">
    <source>
        <dbReference type="Google" id="ProtNLM"/>
    </source>
</evidence>
<proteinExistence type="predicted"/>
<dbReference type="Pfam" id="PF22939">
    <property type="entry name" value="WHD_GPIID"/>
    <property type="match status" value="1"/>
</dbReference>
<dbReference type="Gene3D" id="3.40.50.300">
    <property type="entry name" value="P-loop containing nucleotide triphosphate hydrolases"/>
    <property type="match status" value="1"/>
</dbReference>
<dbReference type="EMBL" id="CAOQHR010000003">
    <property type="protein sequence ID" value="CAI6331959.1"/>
    <property type="molecule type" value="Genomic_DNA"/>
</dbReference>
<dbReference type="Proteomes" id="UP001152607">
    <property type="component" value="Unassembled WGS sequence"/>
</dbReference>
<evidence type="ECO:0000259" key="2">
    <source>
        <dbReference type="Pfam" id="PF22939"/>
    </source>
</evidence>
<dbReference type="Pfam" id="PF24883">
    <property type="entry name" value="NPHP3_N"/>
    <property type="match status" value="2"/>
</dbReference>
<keyword evidence="6" id="KW-1185">Reference proteome</keyword>
<evidence type="ECO:0000313" key="6">
    <source>
        <dbReference type="Proteomes" id="UP001152607"/>
    </source>
</evidence>
<dbReference type="OrthoDB" id="7464126at2759"/>
<comment type="caution">
    <text evidence="5">The sequence shown here is derived from an EMBL/GenBank/DDBJ whole genome shotgun (WGS) entry which is preliminary data.</text>
</comment>
<dbReference type="SUPFAM" id="SSF52540">
    <property type="entry name" value="P-loop containing nucleoside triphosphate hydrolases"/>
    <property type="match status" value="1"/>
</dbReference>
<feature type="domain" description="GPI inositol-deacylase winged helix" evidence="2">
    <location>
        <begin position="515"/>
        <end position="592"/>
    </location>
</feature>
<accession>A0A9W4XKK5</accession>
<organism evidence="5 6">
    <name type="scientific">Periconia digitata</name>
    <dbReference type="NCBI Taxonomy" id="1303443"/>
    <lineage>
        <taxon>Eukaryota</taxon>
        <taxon>Fungi</taxon>
        <taxon>Dikarya</taxon>
        <taxon>Ascomycota</taxon>
        <taxon>Pezizomycotina</taxon>
        <taxon>Dothideomycetes</taxon>
        <taxon>Pleosporomycetidae</taxon>
        <taxon>Pleosporales</taxon>
        <taxon>Massarineae</taxon>
        <taxon>Periconiaceae</taxon>
        <taxon>Periconia</taxon>
    </lineage>
</organism>
<reference evidence="5" key="1">
    <citation type="submission" date="2023-01" db="EMBL/GenBank/DDBJ databases">
        <authorList>
            <person name="Van Ghelder C."/>
            <person name="Rancurel C."/>
        </authorList>
    </citation>
    <scope>NUCLEOTIDE SEQUENCE</scope>
    <source>
        <strain evidence="5">CNCM I-4278</strain>
    </source>
</reference>
<gene>
    <name evidence="5" type="ORF">PDIGIT_LOCUS4988</name>
</gene>
<name>A0A9W4XKK5_9PLEO</name>
<feature type="domain" description="Nephrocystin 3-like N-terminal" evidence="4">
    <location>
        <begin position="339"/>
        <end position="395"/>
    </location>
</feature>
<dbReference type="InterPro" id="IPR054471">
    <property type="entry name" value="GPIID_WHD"/>
</dbReference>
<dbReference type="InterPro" id="IPR056125">
    <property type="entry name" value="DUF7708"/>
</dbReference>
<evidence type="ECO:0000256" key="1">
    <source>
        <dbReference type="ARBA" id="ARBA00022737"/>
    </source>
</evidence>
<evidence type="ECO:0000259" key="4">
    <source>
        <dbReference type="Pfam" id="PF24883"/>
    </source>
</evidence>
<dbReference type="AlphaFoldDB" id="A0A9W4XKK5"/>
<evidence type="ECO:0000313" key="5">
    <source>
        <dbReference type="EMBL" id="CAI6331959.1"/>
    </source>
</evidence>
<dbReference type="Pfam" id="PF24809">
    <property type="entry name" value="DUF7708"/>
    <property type="match status" value="1"/>
</dbReference>